<reference evidence="2 3" key="1">
    <citation type="submission" date="2021-01" db="EMBL/GenBank/DDBJ databases">
        <title>Diatom-associated Roseobacters Show Island Model of Population Structure.</title>
        <authorList>
            <person name="Qu L."/>
            <person name="Feng X."/>
            <person name="Chen Y."/>
            <person name="Li L."/>
            <person name="Wang X."/>
            <person name="Hu Z."/>
            <person name="Wang H."/>
            <person name="Luo H."/>
        </authorList>
    </citation>
    <scope>NUCLEOTIDE SEQUENCE [LARGE SCALE GENOMIC DNA]</scope>
    <source>
        <strain evidence="2 3">CC28-63</strain>
    </source>
</reference>
<keyword evidence="3" id="KW-1185">Reference proteome</keyword>
<comment type="caution">
    <text evidence="2">The sequence shown here is derived from an EMBL/GenBank/DDBJ whole genome shotgun (WGS) entry which is preliminary data.</text>
</comment>
<feature type="transmembrane region" description="Helical" evidence="1">
    <location>
        <begin position="232"/>
        <end position="249"/>
    </location>
</feature>
<feature type="transmembrane region" description="Helical" evidence="1">
    <location>
        <begin position="54"/>
        <end position="75"/>
    </location>
</feature>
<gene>
    <name evidence="2" type="ORF">JQX48_21855</name>
</gene>
<evidence type="ECO:0000313" key="2">
    <source>
        <dbReference type="EMBL" id="MBM2419626.1"/>
    </source>
</evidence>
<keyword evidence="1" id="KW-1133">Transmembrane helix</keyword>
<dbReference type="PANTHER" id="PTHR38457">
    <property type="entry name" value="REGULATOR ABRB-RELATED"/>
    <property type="match status" value="1"/>
</dbReference>
<dbReference type="EMBL" id="JAFBXF010000022">
    <property type="protein sequence ID" value="MBM2419626.1"/>
    <property type="molecule type" value="Genomic_DNA"/>
</dbReference>
<keyword evidence="1" id="KW-0812">Transmembrane</keyword>
<dbReference type="RefSeq" id="WP_085632513.1">
    <property type="nucleotide sequence ID" value="NZ_JAFBWU010000022.1"/>
</dbReference>
<keyword evidence="1" id="KW-0472">Membrane</keyword>
<evidence type="ECO:0000256" key="1">
    <source>
        <dbReference type="SAM" id="Phobius"/>
    </source>
</evidence>
<proteinExistence type="predicted"/>
<dbReference type="InterPro" id="IPR017516">
    <property type="entry name" value="AbrB_dup"/>
</dbReference>
<feature type="transmembrane region" description="Helical" evidence="1">
    <location>
        <begin position="261"/>
        <end position="282"/>
    </location>
</feature>
<feature type="transmembrane region" description="Helical" evidence="1">
    <location>
        <begin position="288"/>
        <end position="310"/>
    </location>
</feature>
<organism evidence="2 3">
    <name type="scientific">Marivita cryptomonadis</name>
    <dbReference type="NCBI Taxonomy" id="505252"/>
    <lineage>
        <taxon>Bacteria</taxon>
        <taxon>Pseudomonadati</taxon>
        <taxon>Pseudomonadota</taxon>
        <taxon>Alphaproteobacteria</taxon>
        <taxon>Rhodobacterales</taxon>
        <taxon>Roseobacteraceae</taxon>
        <taxon>Marivita</taxon>
    </lineage>
</organism>
<feature type="transmembrane region" description="Helical" evidence="1">
    <location>
        <begin position="149"/>
        <end position="169"/>
    </location>
</feature>
<protein>
    <submittedName>
        <fullName evidence="2">AbrB family transcriptional regulator</fullName>
    </submittedName>
</protein>
<sequence>MKAYSRQVPPVIPTLLIGAAGAILFYLVGFPAAAVTGPATTVAAATLLGVRTQIPPRLCDIIFIVIGAQIGSTVTPDVISAAMTWPLSLMVLTLTLIAIMVVVPLCLRLLFGHRPVTAFLSAAPGHLTFTLGLAADLKADVPQVVLIQTVRVFLLTLMVPVLISLWGITGTATFAGQGTSSAADLVLVLLLALAVGLGLKRLAVPAPLLIGAMAVSAITHGTGLVSGVAPNWMTMAAFVGMGALIGTRFGGVDRSLLKSAFVAGLLSTVVGCIIAAIGAYIASRLIGLPPAALFLAFAPGGVEVMAALAIETGLEPALVAAHHVFRLTVLGILLPIFALRYRRD</sequence>
<dbReference type="Pfam" id="PF05145">
    <property type="entry name" value="AbrB"/>
    <property type="match status" value="1"/>
</dbReference>
<feature type="transmembrane region" description="Helical" evidence="1">
    <location>
        <begin position="12"/>
        <end position="34"/>
    </location>
</feature>
<dbReference type="PANTHER" id="PTHR38457:SF1">
    <property type="entry name" value="REGULATOR ABRB-RELATED"/>
    <property type="match status" value="1"/>
</dbReference>
<dbReference type="NCBIfam" id="TIGR03082">
    <property type="entry name" value="Gneg_AbrB_dup"/>
    <property type="match status" value="2"/>
</dbReference>
<name>A0ABS2A113_9RHOB</name>
<feature type="transmembrane region" description="Helical" evidence="1">
    <location>
        <begin position="317"/>
        <end position="338"/>
    </location>
</feature>
<dbReference type="GeneID" id="62642706"/>
<dbReference type="InterPro" id="IPR007820">
    <property type="entry name" value="AbrB_fam"/>
</dbReference>
<evidence type="ECO:0000313" key="3">
    <source>
        <dbReference type="Proteomes" id="UP000809440"/>
    </source>
</evidence>
<accession>A0ABS2A113</accession>
<dbReference type="Proteomes" id="UP000809440">
    <property type="component" value="Unassembled WGS sequence"/>
</dbReference>
<dbReference type="PIRSF" id="PIRSF038991">
    <property type="entry name" value="Protein_AbrB"/>
    <property type="match status" value="1"/>
</dbReference>
<feature type="transmembrane region" description="Helical" evidence="1">
    <location>
        <begin position="87"/>
        <end position="111"/>
    </location>
</feature>